<dbReference type="Proteomes" id="UP000002696">
    <property type="component" value="Chromosome"/>
</dbReference>
<name>D9QF93_BRESC</name>
<evidence type="ECO:0000313" key="2">
    <source>
        <dbReference type="EMBL" id="ADL00578.1"/>
    </source>
</evidence>
<accession>D9QF93</accession>
<dbReference type="HOGENOM" id="CLU_3077497_0_0_5"/>
<dbReference type="KEGG" id="bsb:Bresu_1266"/>
<dbReference type="InParanoid" id="D9QF93"/>
<keyword evidence="3" id="KW-1185">Reference proteome</keyword>
<organism evidence="2 3">
    <name type="scientific">Brevundimonas subvibrioides (strain ATCC 15264 / DSM 4735 / LMG 14903 / NBRC 16000 / CB 81)</name>
    <name type="common">Caulobacter subvibrioides</name>
    <dbReference type="NCBI Taxonomy" id="633149"/>
    <lineage>
        <taxon>Bacteria</taxon>
        <taxon>Pseudomonadati</taxon>
        <taxon>Pseudomonadota</taxon>
        <taxon>Alphaproteobacteria</taxon>
        <taxon>Caulobacterales</taxon>
        <taxon>Caulobacteraceae</taxon>
        <taxon>Brevundimonas</taxon>
    </lineage>
</organism>
<dbReference type="EMBL" id="CP002102">
    <property type="protein sequence ID" value="ADL00578.1"/>
    <property type="molecule type" value="Genomic_DNA"/>
</dbReference>
<evidence type="ECO:0000313" key="3">
    <source>
        <dbReference type="Proteomes" id="UP000002696"/>
    </source>
</evidence>
<evidence type="ECO:0000256" key="1">
    <source>
        <dbReference type="SAM" id="MobiDB-lite"/>
    </source>
</evidence>
<sequence>MNPPPRLAGEGDREAVEGAEAGTGSKVAPSTTTQARRGPPPPCASLLERTYD</sequence>
<protein>
    <submittedName>
        <fullName evidence="2">Uncharacterized protein</fullName>
    </submittedName>
</protein>
<gene>
    <name evidence="2" type="ordered locus">Bresu_1266</name>
</gene>
<reference evidence="3" key="1">
    <citation type="journal article" date="2011" name="J. Bacteriol.">
        <title>Genome sequences of eight morphologically diverse alphaproteobacteria.</title>
        <authorList>
            <consortium name="US DOE Joint Genome Institute"/>
            <person name="Brown P.J."/>
            <person name="Kysela D.T."/>
            <person name="Buechlein A."/>
            <person name="Hemmerich C."/>
            <person name="Brun Y.V."/>
        </authorList>
    </citation>
    <scope>NUCLEOTIDE SEQUENCE [LARGE SCALE GENOMIC DNA]</scope>
    <source>
        <strain evidence="3">ATCC 15264 / DSM 4735 / LMG 14903 / NBRC 16000 / CB 81</strain>
    </source>
</reference>
<proteinExistence type="predicted"/>
<dbReference type="STRING" id="633149.Bresu_1266"/>
<dbReference type="AlphaFoldDB" id="D9QF93"/>
<feature type="region of interest" description="Disordered" evidence="1">
    <location>
        <begin position="1"/>
        <end position="52"/>
    </location>
</feature>